<sequence length="291" mass="31798">MGCCSSQPEEEEGEGIAVRNMQIIAQGGNLPLSLRQLKWTAPAPVTTGQLQSQRDAFWDTAPSYEGRSEIWQALRAACEAQDTKLAQSILDASGITIPTGNLTEGCYDERGNRYVIPIYCLVPPTNLIQDEGPAQREDEDGAKDTSQMNLIVPSASNDTIITEMSRPALASIATSPLSTANSEFTFPILIRLSTGVDLPFTLPSSPSSPQTIAQLRKRLFSVSDLSTRTSLPTLSPKTHTIRFIYLGRLLEDKFKLIPITETKEEGYEGGVEKGHVRIPKRGVIQALIHSK</sequence>
<reference evidence="2 3" key="1">
    <citation type="journal article" date="2017" name="Mycologia">
        <title>Bifiguratus adelaidae, gen. et sp. nov., a new member of Mucoromycotina in endophytic and soil-dwelling habitats.</title>
        <authorList>
            <person name="Torres-Cruz T.J."/>
            <person name="Billingsley Tobias T.L."/>
            <person name="Almatruk M."/>
            <person name="Hesse C."/>
            <person name="Kuske C.R."/>
            <person name="Desiro A."/>
            <person name="Benucci G.M."/>
            <person name="Bonito G."/>
            <person name="Stajich J.E."/>
            <person name="Dunlap C."/>
            <person name="Arnold A.E."/>
            <person name="Porras-Alfaro A."/>
        </authorList>
    </citation>
    <scope>NUCLEOTIDE SEQUENCE [LARGE SCALE GENOMIC DNA]</scope>
    <source>
        <strain evidence="2 3">AZ0501</strain>
    </source>
</reference>
<feature type="domain" description="DC-UbP/UBTD2 N-terminal" evidence="1">
    <location>
        <begin position="35"/>
        <end position="130"/>
    </location>
</feature>
<organism evidence="2 3">
    <name type="scientific">Bifiguratus adelaidae</name>
    <dbReference type="NCBI Taxonomy" id="1938954"/>
    <lineage>
        <taxon>Eukaryota</taxon>
        <taxon>Fungi</taxon>
        <taxon>Fungi incertae sedis</taxon>
        <taxon>Mucoromycota</taxon>
        <taxon>Mucoromycotina</taxon>
        <taxon>Endogonomycetes</taxon>
        <taxon>Endogonales</taxon>
        <taxon>Endogonales incertae sedis</taxon>
        <taxon>Bifiguratus</taxon>
    </lineage>
</organism>
<gene>
    <name evidence="2" type="ORF">BZG36_04485</name>
</gene>
<comment type="caution">
    <text evidence="2">The sequence shown here is derived from an EMBL/GenBank/DDBJ whole genome shotgun (WGS) entry which is preliminary data.</text>
</comment>
<dbReference type="InterPro" id="IPR039869">
    <property type="entry name" value="UBTD1/2"/>
</dbReference>
<dbReference type="InterPro" id="IPR032752">
    <property type="entry name" value="DC-UbP/UBTD2_N"/>
</dbReference>
<dbReference type="PANTHER" id="PTHR13609">
    <property type="entry name" value="UBIQUITIN DOMAIN CONTAINING 1 PROTEIN-RELATED"/>
    <property type="match status" value="1"/>
</dbReference>
<evidence type="ECO:0000313" key="3">
    <source>
        <dbReference type="Proteomes" id="UP000242875"/>
    </source>
</evidence>
<dbReference type="InterPro" id="IPR038169">
    <property type="entry name" value="DC-UbP/UBTD2_N_sf"/>
</dbReference>
<keyword evidence="3" id="KW-1185">Reference proteome</keyword>
<dbReference type="Gene3D" id="1.20.225.20">
    <property type="entry name" value="Ub domain-containing protein, DC-UbP/UBTD2, N-terminal domain"/>
    <property type="match status" value="1"/>
</dbReference>
<dbReference type="Proteomes" id="UP000242875">
    <property type="component" value="Unassembled WGS sequence"/>
</dbReference>
<dbReference type="EMBL" id="MVBO01000088">
    <property type="protein sequence ID" value="OZJ03385.1"/>
    <property type="molecule type" value="Genomic_DNA"/>
</dbReference>
<accession>A0A261XYE0</accession>
<evidence type="ECO:0000313" key="2">
    <source>
        <dbReference type="EMBL" id="OZJ03385.1"/>
    </source>
</evidence>
<proteinExistence type="predicted"/>
<name>A0A261XYE0_9FUNG</name>
<evidence type="ECO:0000259" key="1">
    <source>
        <dbReference type="Pfam" id="PF16455"/>
    </source>
</evidence>
<dbReference type="OrthoDB" id="1640476at2759"/>
<protein>
    <recommendedName>
        <fullName evidence="1">DC-UbP/UBTD2 N-terminal domain-containing protein</fullName>
    </recommendedName>
</protein>
<dbReference type="Pfam" id="PF16455">
    <property type="entry name" value="UBD"/>
    <property type="match status" value="1"/>
</dbReference>
<dbReference type="AlphaFoldDB" id="A0A261XYE0"/>